<evidence type="ECO:0000256" key="2">
    <source>
        <dbReference type="ARBA" id="ARBA00007331"/>
    </source>
</evidence>
<feature type="compositionally biased region" description="Basic residues" evidence="6">
    <location>
        <begin position="514"/>
        <end position="528"/>
    </location>
</feature>
<feature type="region of interest" description="Disordered" evidence="6">
    <location>
        <begin position="493"/>
        <end position="528"/>
    </location>
</feature>
<evidence type="ECO:0000256" key="3">
    <source>
        <dbReference type="ARBA" id="ARBA00022694"/>
    </source>
</evidence>
<keyword evidence="8" id="KW-1185">Reference proteome</keyword>
<keyword evidence="3" id="KW-0819">tRNA processing</keyword>
<organism evidence="7 8">
    <name type="scientific">Glycine soja</name>
    <name type="common">Wild soybean</name>
    <dbReference type="NCBI Taxonomy" id="3848"/>
    <lineage>
        <taxon>Eukaryota</taxon>
        <taxon>Viridiplantae</taxon>
        <taxon>Streptophyta</taxon>
        <taxon>Embryophyta</taxon>
        <taxon>Tracheophyta</taxon>
        <taxon>Spermatophyta</taxon>
        <taxon>Magnoliopsida</taxon>
        <taxon>eudicotyledons</taxon>
        <taxon>Gunneridae</taxon>
        <taxon>Pentapetalae</taxon>
        <taxon>rosids</taxon>
        <taxon>fabids</taxon>
        <taxon>Fabales</taxon>
        <taxon>Fabaceae</taxon>
        <taxon>Papilionoideae</taxon>
        <taxon>50 kb inversion clade</taxon>
        <taxon>NPAAA clade</taxon>
        <taxon>indigoferoid/millettioid clade</taxon>
        <taxon>Phaseoleae</taxon>
        <taxon>Glycine</taxon>
        <taxon>Glycine subgen. Soja</taxon>
    </lineage>
</organism>
<dbReference type="PANTHER" id="PTHR13031">
    <property type="entry name" value="RIBONUCLEASE P SUBUNIT P30"/>
    <property type="match status" value="1"/>
</dbReference>
<name>A0A445I7I5_GLYSO</name>
<comment type="subcellular location">
    <subcellularLocation>
        <location evidence="1">Nucleus</location>
    </subcellularLocation>
</comment>
<gene>
    <name evidence="7" type="ORF">D0Y65_031210</name>
</gene>
<dbReference type="InterPro" id="IPR016195">
    <property type="entry name" value="Pol/histidinol_Pase-like"/>
</dbReference>
<comment type="caution">
    <text evidence="7">The sequence shown here is derived from an EMBL/GenBank/DDBJ whole genome shotgun (WGS) entry which is preliminary data.</text>
</comment>
<reference evidence="7 8" key="1">
    <citation type="submission" date="2018-09" db="EMBL/GenBank/DDBJ databases">
        <title>A high-quality reference genome of wild soybean provides a powerful tool to mine soybean genomes.</title>
        <authorList>
            <person name="Xie M."/>
            <person name="Chung C.Y.L."/>
            <person name="Li M.-W."/>
            <person name="Wong F.-L."/>
            <person name="Chan T.-F."/>
            <person name="Lam H.-M."/>
        </authorList>
    </citation>
    <scope>NUCLEOTIDE SEQUENCE [LARGE SCALE GENOMIC DNA]</scope>
    <source>
        <strain evidence="8">cv. W05</strain>
        <tissue evidence="7">Hypocotyl of etiolated seedlings</tissue>
    </source>
</reference>
<dbReference type="GO" id="GO:0008033">
    <property type="term" value="P:tRNA processing"/>
    <property type="evidence" value="ECO:0007669"/>
    <property type="project" value="UniProtKB-KW"/>
</dbReference>
<dbReference type="GO" id="GO:0005655">
    <property type="term" value="C:nucleolar ribonuclease P complex"/>
    <property type="evidence" value="ECO:0007669"/>
    <property type="project" value="TreeGrafter"/>
</dbReference>
<sequence>MGYFDLNIPYPDPSPANKPTEQGNRTRLAVKAMEFGYTGIAYNRTIKGVMSDHHRCSISPLTLSSLLNVLPSLSLSANLHRLLLHVPLSTPFRQYTRLTVCVDSASQAQALNSGNPILKTYDLVAVKPLNQIAFDLACERMEVDIISIDFSAKLPFRLKQPMVKAATQRGVCFEVTYSGLFADIQIRRQLISSAKLLMDWTRGQNIVFSSAAPTVNELRGPCDVANLLSLFGLSKERANAAISKNCRILLANSLRKKRFYKEAIRVEVLSSDAASHSKEDRYQELLKWDPISSGEDNKINFPPVAEKLSQSTHVPNNLTEKSNILVVCPEYDENSVPDAITRGQILRCDNIFENNICSGTTDAVNLKETNIPAAIDSISVAEGLPSPGFHDKCNNEKSSDVNLNEQIGRICEALPNEDLKIAEQPVLELNTSVSDSSMEDKRETDALELDEMKMEDDSTSAKHLLPDVIMKDKRLSEVSTDSDQFASGGLRVKRRTPQGLPLFPFRRLLNPTPFKKKGKTSKSRTKLK</sequence>
<evidence type="ECO:0000256" key="5">
    <source>
        <dbReference type="ARBA" id="ARBA00023242"/>
    </source>
</evidence>
<proteinExistence type="inferred from homology"/>
<dbReference type="Gene3D" id="3.20.20.140">
    <property type="entry name" value="Metal-dependent hydrolases"/>
    <property type="match status" value="1"/>
</dbReference>
<dbReference type="FunFam" id="3.20.20.140:FF:000044">
    <property type="entry name" value="Polymerase/histidinol phosphatase-like protein"/>
    <property type="match status" value="1"/>
</dbReference>
<dbReference type="AlphaFoldDB" id="A0A445I7I5"/>
<keyword evidence="5" id="KW-0539">Nucleus</keyword>
<accession>A0A445I7I5</accession>
<protein>
    <submittedName>
        <fullName evidence="7">Ribonuclease P protein subunit p30 isoform C</fullName>
    </submittedName>
</protein>
<comment type="similarity">
    <text evidence="2">Belongs to the eukaryotic/archaeal RNase P protein component 3 family.</text>
</comment>
<evidence type="ECO:0000256" key="4">
    <source>
        <dbReference type="ARBA" id="ARBA00022801"/>
    </source>
</evidence>
<evidence type="ECO:0000256" key="6">
    <source>
        <dbReference type="SAM" id="MobiDB-lite"/>
    </source>
</evidence>
<evidence type="ECO:0000313" key="7">
    <source>
        <dbReference type="EMBL" id="RZB81868.1"/>
    </source>
</evidence>
<feature type="compositionally biased region" description="Low complexity" evidence="6">
    <location>
        <begin position="500"/>
        <end position="509"/>
    </location>
</feature>
<dbReference type="Pfam" id="PF01876">
    <property type="entry name" value="RNase_P_p30"/>
    <property type="match status" value="1"/>
</dbReference>
<dbReference type="SUPFAM" id="SSF89550">
    <property type="entry name" value="PHP domain-like"/>
    <property type="match status" value="1"/>
</dbReference>
<dbReference type="GO" id="GO:0016787">
    <property type="term" value="F:hydrolase activity"/>
    <property type="evidence" value="ECO:0007669"/>
    <property type="project" value="UniProtKB-KW"/>
</dbReference>
<evidence type="ECO:0000313" key="8">
    <source>
        <dbReference type="Proteomes" id="UP000289340"/>
    </source>
</evidence>
<keyword evidence="4" id="KW-0378">Hydrolase</keyword>
<dbReference type="InterPro" id="IPR002738">
    <property type="entry name" value="RNase_P_p30"/>
</dbReference>
<dbReference type="EMBL" id="QZWG01000011">
    <property type="protein sequence ID" value="RZB81868.1"/>
    <property type="molecule type" value="Genomic_DNA"/>
</dbReference>
<dbReference type="GO" id="GO:0003723">
    <property type="term" value="F:RNA binding"/>
    <property type="evidence" value="ECO:0007669"/>
    <property type="project" value="TreeGrafter"/>
</dbReference>
<dbReference type="Proteomes" id="UP000289340">
    <property type="component" value="Chromosome 11"/>
</dbReference>
<feature type="region of interest" description="Disordered" evidence="6">
    <location>
        <begin position="1"/>
        <end position="23"/>
    </location>
</feature>
<dbReference type="PANTHER" id="PTHR13031:SF0">
    <property type="entry name" value="RIBONUCLEASE P PROTEIN SUBUNIT P30"/>
    <property type="match status" value="1"/>
</dbReference>
<evidence type="ECO:0000256" key="1">
    <source>
        <dbReference type="ARBA" id="ARBA00004123"/>
    </source>
</evidence>